<keyword evidence="2" id="KW-0479">Metal-binding</keyword>
<dbReference type="OrthoDB" id="5850868at2759"/>
<proteinExistence type="inferred from homology"/>
<protein>
    <recommendedName>
        <fullName evidence="5">Globin domain-containing protein</fullName>
    </recommendedName>
</protein>
<reference evidence="6 7" key="1">
    <citation type="journal article" date="2017" name="Curr. Biol.">
        <title>Genome architecture and evolution of a unichromosomal asexual nematode.</title>
        <authorList>
            <person name="Fradin H."/>
            <person name="Zegar C."/>
            <person name="Gutwein M."/>
            <person name="Lucas J."/>
            <person name="Kovtun M."/>
            <person name="Corcoran D."/>
            <person name="Baugh L.R."/>
            <person name="Kiontke K."/>
            <person name="Gunsalus K."/>
            <person name="Fitch D.H."/>
            <person name="Piano F."/>
        </authorList>
    </citation>
    <scope>NUCLEOTIDE SEQUENCE [LARGE SCALE GENOMIC DNA]</scope>
    <source>
        <strain evidence="6">PF1309</strain>
    </source>
</reference>
<dbReference type="InterPro" id="IPR050532">
    <property type="entry name" value="Globin-like_OT"/>
</dbReference>
<keyword evidence="4" id="KW-0561">Oxygen transport</keyword>
<accession>A0A2A2KEL4</accession>
<dbReference type="GO" id="GO:0020037">
    <property type="term" value="F:heme binding"/>
    <property type="evidence" value="ECO:0007669"/>
    <property type="project" value="InterPro"/>
</dbReference>
<dbReference type="Gene3D" id="1.10.490.10">
    <property type="entry name" value="Globins"/>
    <property type="match status" value="1"/>
</dbReference>
<dbReference type="PANTHER" id="PTHR46458">
    <property type="entry name" value="BLR2807 PROTEIN"/>
    <property type="match status" value="1"/>
</dbReference>
<dbReference type="GO" id="GO:0005344">
    <property type="term" value="F:oxygen carrier activity"/>
    <property type="evidence" value="ECO:0007669"/>
    <property type="project" value="UniProtKB-KW"/>
</dbReference>
<dbReference type="Pfam" id="PF00042">
    <property type="entry name" value="Globin"/>
    <property type="match status" value="1"/>
</dbReference>
<sequence>MGNTNRRLSRGGLNADGSTNGLADAQIGLAESLKLSQLLCFKSPVCREMFQKMSIVEGFRSHQCCDMNNHAKILTDLVDNLMSDLHQPAKLVQTRCMEIGAAHVSIYDKCLGSMWDQLGESLTEVLTKVECIRSKREAVKAWISLLSYLVDGMKCGYMDEWKRKKLSNGHNINGDLE</sequence>
<dbReference type="EMBL" id="LIAE01008785">
    <property type="protein sequence ID" value="PAV72456.1"/>
    <property type="molecule type" value="Genomic_DNA"/>
</dbReference>
<dbReference type="InterPro" id="IPR000971">
    <property type="entry name" value="Globin"/>
</dbReference>
<dbReference type="GO" id="GO:0046872">
    <property type="term" value="F:metal ion binding"/>
    <property type="evidence" value="ECO:0007669"/>
    <property type="project" value="UniProtKB-KW"/>
</dbReference>
<feature type="domain" description="Globin" evidence="5">
    <location>
        <begin position="43"/>
        <end position="153"/>
    </location>
</feature>
<dbReference type="SUPFAM" id="SSF46458">
    <property type="entry name" value="Globin-like"/>
    <property type="match status" value="1"/>
</dbReference>
<dbReference type="STRING" id="2018661.A0A2A2KEL4"/>
<evidence type="ECO:0000256" key="4">
    <source>
        <dbReference type="RuleBase" id="RU000356"/>
    </source>
</evidence>
<dbReference type="InterPro" id="IPR044399">
    <property type="entry name" value="Mb-like_M"/>
</dbReference>
<evidence type="ECO:0000313" key="6">
    <source>
        <dbReference type="EMBL" id="PAV72456.1"/>
    </source>
</evidence>
<evidence type="ECO:0000256" key="1">
    <source>
        <dbReference type="ARBA" id="ARBA00022617"/>
    </source>
</evidence>
<keyword evidence="4" id="KW-0813">Transport</keyword>
<gene>
    <name evidence="6" type="ORF">WR25_02643</name>
</gene>
<dbReference type="InterPro" id="IPR012292">
    <property type="entry name" value="Globin/Proto"/>
</dbReference>
<keyword evidence="3" id="KW-0408">Iron</keyword>
<keyword evidence="1 4" id="KW-0349">Heme</keyword>
<dbReference type="CDD" id="cd01040">
    <property type="entry name" value="Mb-like"/>
    <property type="match status" value="1"/>
</dbReference>
<evidence type="ECO:0000256" key="2">
    <source>
        <dbReference type="ARBA" id="ARBA00022723"/>
    </source>
</evidence>
<evidence type="ECO:0000313" key="7">
    <source>
        <dbReference type="Proteomes" id="UP000218231"/>
    </source>
</evidence>
<dbReference type="InterPro" id="IPR009050">
    <property type="entry name" value="Globin-like_sf"/>
</dbReference>
<evidence type="ECO:0000259" key="5">
    <source>
        <dbReference type="Pfam" id="PF00042"/>
    </source>
</evidence>
<evidence type="ECO:0000256" key="3">
    <source>
        <dbReference type="ARBA" id="ARBA00023004"/>
    </source>
</evidence>
<comment type="similarity">
    <text evidence="4">Belongs to the globin family.</text>
</comment>
<dbReference type="Proteomes" id="UP000218231">
    <property type="component" value="Unassembled WGS sequence"/>
</dbReference>
<keyword evidence="7" id="KW-1185">Reference proteome</keyword>
<dbReference type="GO" id="GO:0019825">
    <property type="term" value="F:oxygen binding"/>
    <property type="evidence" value="ECO:0007669"/>
    <property type="project" value="InterPro"/>
</dbReference>
<dbReference type="AlphaFoldDB" id="A0A2A2KEL4"/>
<name>A0A2A2KEL4_9BILA</name>
<comment type="caution">
    <text evidence="6">The sequence shown here is derived from an EMBL/GenBank/DDBJ whole genome shotgun (WGS) entry which is preliminary data.</text>
</comment>
<dbReference type="PANTHER" id="PTHR46458:SF21">
    <property type="entry name" value="GLOBIN DOMAIN-CONTAINING PROTEIN"/>
    <property type="match status" value="1"/>
</dbReference>
<organism evidence="6 7">
    <name type="scientific">Diploscapter pachys</name>
    <dbReference type="NCBI Taxonomy" id="2018661"/>
    <lineage>
        <taxon>Eukaryota</taxon>
        <taxon>Metazoa</taxon>
        <taxon>Ecdysozoa</taxon>
        <taxon>Nematoda</taxon>
        <taxon>Chromadorea</taxon>
        <taxon>Rhabditida</taxon>
        <taxon>Rhabditina</taxon>
        <taxon>Rhabditomorpha</taxon>
        <taxon>Rhabditoidea</taxon>
        <taxon>Rhabditidae</taxon>
        <taxon>Diploscapter</taxon>
    </lineage>
</organism>